<dbReference type="InterPro" id="IPR027806">
    <property type="entry name" value="HARBI1_dom"/>
</dbReference>
<keyword evidence="2" id="KW-0479">Metal-binding</keyword>
<dbReference type="AlphaFoldDB" id="A0A9Q3GLV6"/>
<dbReference type="EMBL" id="AVOT02002764">
    <property type="protein sequence ID" value="MBW0471447.1"/>
    <property type="molecule type" value="Genomic_DNA"/>
</dbReference>
<dbReference type="OrthoDB" id="2499472at2759"/>
<evidence type="ECO:0000259" key="3">
    <source>
        <dbReference type="Pfam" id="PF13359"/>
    </source>
</evidence>
<sequence>MFPGMQDNDFKQVVQTTQDGFLYIYNLIQNRKLFKNQSNCPQLDVCLQLALTLEQLGFNGNGASLGWIARSYGISQGAVVSSSQKVIEVIFALQPQLVRWPKEAGQIEIGTGMGLEGFPGCIGFLDGKTIPLLQTPGLDGEVYYDHKKRYSLNVQNVCENFERITALLSGWPGSCADSTIYKRMGLNLRPCNFFSPGQYLLTNSAYPLSLQCIPCYKGAASESRYNRSFNYYLSQSQV</sequence>
<evidence type="ECO:0000313" key="5">
    <source>
        <dbReference type="Proteomes" id="UP000765509"/>
    </source>
</evidence>
<organism evidence="4 5">
    <name type="scientific">Austropuccinia psidii MF-1</name>
    <dbReference type="NCBI Taxonomy" id="1389203"/>
    <lineage>
        <taxon>Eukaryota</taxon>
        <taxon>Fungi</taxon>
        <taxon>Dikarya</taxon>
        <taxon>Basidiomycota</taxon>
        <taxon>Pucciniomycotina</taxon>
        <taxon>Pucciniomycetes</taxon>
        <taxon>Pucciniales</taxon>
        <taxon>Sphaerophragmiaceae</taxon>
        <taxon>Austropuccinia</taxon>
    </lineage>
</organism>
<comment type="cofactor">
    <cofactor evidence="1">
        <name>a divalent metal cation</name>
        <dbReference type="ChEBI" id="CHEBI:60240"/>
    </cofactor>
</comment>
<feature type="domain" description="DDE Tnp4" evidence="3">
    <location>
        <begin position="125"/>
        <end position="236"/>
    </location>
</feature>
<evidence type="ECO:0000256" key="2">
    <source>
        <dbReference type="ARBA" id="ARBA00022723"/>
    </source>
</evidence>
<evidence type="ECO:0000313" key="4">
    <source>
        <dbReference type="EMBL" id="MBW0471447.1"/>
    </source>
</evidence>
<protein>
    <recommendedName>
        <fullName evidence="3">DDE Tnp4 domain-containing protein</fullName>
    </recommendedName>
</protein>
<keyword evidence="5" id="KW-1185">Reference proteome</keyword>
<dbReference type="Proteomes" id="UP000765509">
    <property type="component" value="Unassembled WGS sequence"/>
</dbReference>
<evidence type="ECO:0000256" key="1">
    <source>
        <dbReference type="ARBA" id="ARBA00001968"/>
    </source>
</evidence>
<accession>A0A9Q3GLV6</accession>
<reference evidence="4" key="1">
    <citation type="submission" date="2021-03" db="EMBL/GenBank/DDBJ databases">
        <title>Draft genome sequence of rust myrtle Austropuccinia psidii MF-1, a brazilian biotype.</title>
        <authorList>
            <person name="Quecine M.C."/>
            <person name="Pachon D.M.R."/>
            <person name="Bonatelli M.L."/>
            <person name="Correr F.H."/>
            <person name="Franceschini L.M."/>
            <person name="Leite T.F."/>
            <person name="Margarido G.R.A."/>
            <person name="Almeida C.A."/>
            <person name="Ferrarezi J.A."/>
            <person name="Labate C.A."/>
        </authorList>
    </citation>
    <scope>NUCLEOTIDE SEQUENCE</scope>
    <source>
        <strain evidence="4">MF-1</strain>
    </source>
</reference>
<comment type="caution">
    <text evidence="4">The sequence shown here is derived from an EMBL/GenBank/DDBJ whole genome shotgun (WGS) entry which is preliminary data.</text>
</comment>
<dbReference type="Pfam" id="PF13359">
    <property type="entry name" value="DDE_Tnp_4"/>
    <property type="match status" value="1"/>
</dbReference>
<dbReference type="GO" id="GO:0046872">
    <property type="term" value="F:metal ion binding"/>
    <property type="evidence" value="ECO:0007669"/>
    <property type="project" value="UniProtKB-KW"/>
</dbReference>
<name>A0A9Q3GLV6_9BASI</name>
<gene>
    <name evidence="4" type="ORF">O181_011162</name>
</gene>
<proteinExistence type="predicted"/>